<organism evidence="1">
    <name type="scientific">marine sediment metagenome</name>
    <dbReference type="NCBI Taxonomy" id="412755"/>
    <lineage>
        <taxon>unclassified sequences</taxon>
        <taxon>metagenomes</taxon>
        <taxon>ecological metagenomes</taxon>
    </lineage>
</organism>
<proteinExistence type="predicted"/>
<accession>A0A0F8ZE05</accession>
<protein>
    <submittedName>
        <fullName evidence="1">Uncharacterized protein</fullName>
    </submittedName>
</protein>
<comment type="caution">
    <text evidence="1">The sequence shown here is derived from an EMBL/GenBank/DDBJ whole genome shotgun (WGS) entry which is preliminary data.</text>
</comment>
<gene>
    <name evidence="1" type="ORF">LCGC14_2981330</name>
</gene>
<dbReference type="AlphaFoldDB" id="A0A0F8ZE05"/>
<sequence>MTKREAKRRACAWVANVLSNDMSYNAIVYEDYGEEIERSDADQDRLLKAFDELFKEMDRRCSELWLEVDK</sequence>
<dbReference type="EMBL" id="LAZR01060894">
    <property type="protein sequence ID" value="KKK64724.1"/>
    <property type="molecule type" value="Genomic_DNA"/>
</dbReference>
<name>A0A0F8ZE05_9ZZZZ</name>
<evidence type="ECO:0000313" key="1">
    <source>
        <dbReference type="EMBL" id="KKK64724.1"/>
    </source>
</evidence>
<reference evidence="1" key="1">
    <citation type="journal article" date="2015" name="Nature">
        <title>Complex archaea that bridge the gap between prokaryotes and eukaryotes.</title>
        <authorList>
            <person name="Spang A."/>
            <person name="Saw J.H."/>
            <person name="Jorgensen S.L."/>
            <person name="Zaremba-Niedzwiedzka K."/>
            <person name="Martijn J."/>
            <person name="Lind A.E."/>
            <person name="van Eijk R."/>
            <person name="Schleper C."/>
            <person name="Guy L."/>
            <person name="Ettema T.J."/>
        </authorList>
    </citation>
    <scope>NUCLEOTIDE SEQUENCE</scope>
</reference>